<evidence type="ECO:0000259" key="2">
    <source>
        <dbReference type="Pfam" id="PF22640"/>
    </source>
</evidence>
<dbReference type="PANTHER" id="PTHR46390">
    <property type="entry name" value="MANNOSE-1-PHOSPHATE GUANYLYLTRANSFERASE"/>
    <property type="match status" value="1"/>
</dbReference>
<keyword evidence="3" id="KW-0548">Nucleotidyltransferase</keyword>
<dbReference type="InterPro" id="IPR005835">
    <property type="entry name" value="NTP_transferase_dom"/>
</dbReference>
<feature type="domain" description="MannoseP isomerase/GMP-like beta-helix" evidence="2">
    <location>
        <begin position="286"/>
        <end position="338"/>
    </location>
</feature>
<keyword evidence="4" id="KW-1185">Reference proteome</keyword>
<dbReference type="InterPro" id="IPR051161">
    <property type="entry name" value="Mannose-6P_isomerase_type2"/>
</dbReference>
<dbReference type="Pfam" id="PF22640">
    <property type="entry name" value="ManC_GMP_beta-helix"/>
    <property type="match status" value="1"/>
</dbReference>
<feature type="domain" description="Nucleotidyl transferase" evidence="1">
    <location>
        <begin position="3"/>
        <end position="272"/>
    </location>
</feature>
<protein>
    <submittedName>
        <fullName evidence="3">Mannose-1-phosphate guanylyltransferase/mannose-6-phosphate isomerase</fullName>
    </submittedName>
</protein>
<sequence length="347" mass="38983">MISVILAGGKGLRLWPESRQVRPKQLCKFIDNRSMLDHTIDRLTYAGSDKIIIITSEDLQESIESVINQRPDSHKIEVLSEPEGRNTAPAVGLALSKYATMTDEVMGIFPADHHVMDSDGFKDTLQKAIEAARKGHLATVGISPNRPETGYGYIEKTKWEIGQIPDVYEVKSFCEKPDIETAQSYLSNGKHLWNAGIYIGLVDTFVKEFENHLPDIYGRFSSGLDNYLQSYSNLPDISIDYGIAEKCKRMAVVSGNFGWCDLGSWTALSELYEPDNDQNICTGEDIIVLNSKNCIVKQQEKTVVLYGVNDLLLVETDDVIFISDKNKSQEVRSIVNNLQEQMRHDLI</sequence>
<dbReference type="Pfam" id="PF00483">
    <property type="entry name" value="NTP_transferase"/>
    <property type="match status" value="1"/>
</dbReference>
<organism evidence="3 4">
    <name type="scientific">Candidatus Syntrophocurvum alkaliphilum</name>
    <dbReference type="NCBI Taxonomy" id="2293317"/>
    <lineage>
        <taxon>Bacteria</taxon>
        <taxon>Bacillati</taxon>
        <taxon>Bacillota</taxon>
        <taxon>Clostridia</taxon>
        <taxon>Eubacteriales</taxon>
        <taxon>Syntrophomonadaceae</taxon>
        <taxon>Candidatus Syntrophocurvum</taxon>
    </lineage>
</organism>
<evidence type="ECO:0000259" key="1">
    <source>
        <dbReference type="Pfam" id="PF00483"/>
    </source>
</evidence>
<dbReference type="GO" id="GO:0004475">
    <property type="term" value="F:mannose-1-phosphate guanylyltransferase (GTP) activity"/>
    <property type="evidence" value="ECO:0007669"/>
    <property type="project" value="InterPro"/>
</dbReference>
<dbReference type="GO" id="GO:0016853">
    <property type="term" value="F:isomerase activity"/>
    <property type="evidence" value="ECO:0007669"/>
    <property type="project" value="UniProtKB-KW"/>
</dbReference>
<dbReference type="KEGG" id="salq:SYNTR_1526"/>
<dbReference type="Proteomes" id="UP000426444">
    <property type="component" value="Chromosome"/>
</dbReference>
<proteinExistence type="predicted"/>
<dbReference type="SUPFAM" id="SSF159283">
    <property type="entry name" value="Guanosine diphospho-D-mannose pyrophosphorylase/mannose-6-phosphate isomerase linker domain"/>
    <property type="match status" value="1"/>
</dbReference>
<dbReference type="OrthoDB" id="9806359at2"/>
<dbReference type="InterPro" id="IPR054566">
    <property type="entry name" value="ManC/GMP-like_b-helix"/>
</dbReference>
<evidence type="ECO:0000313" key="4">
    <source>
        <dbReference type="Proteomes" id="UP000426444"/>
    </source>
</evidence>
<dbReference type="EMBL" id="CP046457">
    <property type="protein sequence ID" value="QGU00120.1"/>
    <property type="molecule type" value="Genomic_DNA"/>
</dbReference>
<reference evidence="4" key="1">
    <citation type="journal article" date="2019" name="Microbiology">
        <title>Complete Genome Sequence of an Uncultured Bacterium of the Candidate Phylum Bipolaricaulota.</title>
        <authorList>
            <person name="Kadnikov V.V."/>
            <person name="Mardanov A.V."/>
            <person name="Beletsky A.V."/>
            <person name="Frank Y.A."/>
            <person name="Karnachuk O.V."/>
            <person name="Ravin N.V."/>
        </authorList>
    </citation>
    <scope>NUCLEOTIDE SEQUENCE [LARGE SCALE GENOMIC DNA]</scope>
</reference>
<dbReference type="RefSeq" id="WP_156203939.1">
    <property type="nucleotide sequence ID" value="NZ_CP046457.1"/>
</dbReference>
<dbReference type="SUPFAM" id="SSF53448">
    <property type="entry name" value="Nucleotide-diphospho-sugar transferases"/>
    <property type="match status" value="1"/>
</dbReference>
<gene>
    <name evidence="3" type="ORF">SYNTR_1526</name>
</gene>
<dbReference type="Gene3D" id="3.90.550.10">
    <property type="entry name" value="Spore Coat Polysaccharide Biosynthesis Protein SpsA, Chain A"/>
    <property type="match status" value="1"/>
</dbReference>
<accession>A0A6I6DD55</accession>
<keyword evidence="3" id="KW-0413">Isomerase</keyword>
<dbReference type="GO" id="GO:0009298">
    <property type="term" value="P:GDP-mannose biosynthetic process"/>
    <property type="evidence" value="ECO:0007669"/>
    <property type="project" value="TreeGrafter"/>
</dbReference>
<keyword evidence="3" id="KW-0808">Transferase</keyword>
<dbReference type="InterPro" id="IPR049577">
    <property type="entry name" value="GMPP_N"/>
</dbReference>
<dbReference type="CDD" id="cd02509">
    <property type="entry name" value="GDP-M1P_Guanylyltransferase"/>
    <property type="match status" value="1"/>
</dbReference>
<dbReference type="PANTHER" id="PTHR46390:SF1">
    <property type="entry name" value="MANNOSE-1-PHOSPHATE GUANYLYLTRANSFERASE"/>
    <property type="match status" value="1"/>
</dbReference>
<dbReference type="AlphaFoldDB" id="A0A6I6DD55"/>
<name>A0A6I6DD55_9FIRM</name>
<evidence type="ECO:0000313" key="3">
    <source>
        <dbReference type="EMBL" id="QGU00120.1"/>
    </source>
</evidence>
<dbReference type="InterPro" id="IPR029044">
    <property type="entry name" value="Nucleotide-diphossugar_trans"/>
</dbReference>